<feature type="transmembrane region" description="Helical" evidence="1">
    <location>
        <begin position="18"/>
        <end position="39"/>
    </location>
</feature>
<feature type="non-terminal residue" evidence="2">
    <location>
        <position position="1"/>
    </location>
</feature>
<accession>A0A382KF08</accession>
<keyword evidence="1" id="KW-0472">Membrane</keyword>
<evidence type="ECO:0000256" key="1">
    <source>
        <dbReference type="SAM" id="Phobius"/>
    </source>
</evidence>
<keyword evidence="1" id="KW-0812">Transmembrane</keyword>
<dbReference type="AlphaFoldDB" id="A0A382KF08"/>
<dbReference type="EMBL" id="UINC01079738">
    <property type="protein sequence ID" value="SVC22033.1"/>
    <property type="molecule type" value="Genomic_DNA"/>
</dbReference>
<name>A0A382KF08_9ZZZZ</name>
<proteinExistence type="predicted"/>
<protein>
    <submittedName>
        <fullName evidence="2">Uncharacterized protein</fullName>
    </submittedName>
</protein>
<organism evidence="2">
    <name type="scientific">marine metagenome</name>
    <dbReference type="NCBI Taxonomy" id="408172"/>
    <lineage>
        <taxon>unclassified sequences</taxon>
        <taxon>metagenomes</taxon>
        <taxon>ecological metagenomes</taxon>
    </lineage>
</organism>
<sequence length="41" mass="4097">VTYGDCIVAALGAIRANVLRSVLTALGIIIGVAAVIVMISV</sequence>
<feature type="non-terminal residue" evidence="2">
    <location>
        <position position="41"/>
    </location>
</feature>
<evidence type="ECO:0000313" key="2">
    <source>
        <dbReference type="EMBL" id="SVC22033.1"/>
    </source>
</evidence>
<reference evidence="2" key="1">
    <citation type="submission" date="2018-05" db="EMBL/GenBank/DDBJ databases">
        <authorList>
            <person name="Lanie J.A."/>
            <person name="Ng W.-L."/>
            <person name="Kazmierczak K.M."/>
            <person name="Andrzejewski T.M."/>
            <person name="Davidsen T.M."/>
            <person name="Wayne K.J."/>
            <person name="Tettelin H."/>
            <person name="Glass J.I."/>
            <person name="Rusch D."/>
            <person name="Podicherti R."/>
            <person name="Tsui H.-C.T."/>
            <person name="Winkler M.E."/>
        </authorList>
    </citation>
    <scope>NUCLEOTIDE SEQUENCE</scope>
</reference>
<keyword evidence="1" id="KW-1133">Transmembrane helix</keyword>
<gene>
    <name evidence="2" type="ORF">METZ01_LOCUS274887</name>
</gene>